<dbReference type="EMBL" id="JAYLLN010000019">
    <property type="protein sequence ID" value="MEI5985067.1"/>
    <property type="molecule type" value="Genomic_DNA"/>
</dbReference>
<name>A0ABU8I5S0_9SPHI</name>
<keyword evidence="2" id="KW-0378">Hydrolase</keyword>
<dbReference type="InterPro" id="IPR050583">
    <property type="entry name" value="Mycobacterial_A85_antigen"/>
</dbReference>
<protein>
    <submittedName>
        <fullName evidence="2">Alpha/beta hydrolase family protein</fullName>
    </submittedName>
</protein>
<evidence type="ECO:0000256" key="1">
    <source>
        <dbReference type="SAM" id="SignalP"/>
    </source>
</evidence>
<dbReference type="InterPro" id="IPR029058">
    <property type="entry name" value="AB_hydrolase_fold"/>
</dbReference>
<feature type="chain" id="PRO_5046748513" evidence="1">
    <location>
        <begin position="20"/>
        <end position="272"/>
    </location>
</feature>
<keyword evidence="1" id="KW-0732">Signal</keyword>
<organism evidence="2 3">
    <name type="scientific">Sphingobacterium tenebrionis</name>
    <dbReference type="NCBI Taxonomy" id="3111775"/>
    <lineage>
        <taxon>Bacteria</taxon>
        <taxon>Pseudomonadati</taxon>
        <taxon>Bacteroidota</taxon>
        <taxon>Sphingobacteriia</taxon>
        <taxon>Sphingobacteriales</taxon>
        <taxon>Sphingobacteriaceae</taxon>
        <taxon>Sphingobacterium</taxon>
    </lineage>
</organism>
<accession>A0ABU8I5S0</accession>
<dbReference type="RefSeq" id="WP_336557643.1">
    <property type="nucleotide sequence ID" value="NZ_JAYLLN010000019.1"/>
</dbReference>
<reference evidence="2 3" key="1">
    <citation type="submission" date="2024-01" db="EMBL/GenBank/DDBJ databases">
        <title>Sphingobacterium tenebrionis sp. nov., a novel endophyte isolated from tenebrio molitor intestines.</title>
        <authorList>
            <person name="Zhang C."/>
        </authorList>
    </citation>
    <scope>NUCLEOTIDE SEQUENCE [LARGE SCALE GENOMIC DNA]</scope>
    <source>
        <strain evidence="2 3">PU5-4</strain>
    </source>
</reference>
<dbReference type="InterPro" id="IPR000801">
    <property type="entry name" value="Esterase-like"/>
</dbReference>
<evidence type="ECO:0000313" key="2">
    <source>
        <dbReference type="EMBL" id="MEI5985067.1"/>
    </source>
</evidence>
<dbReference type="Pfam" id="PF00756">
    <property type="entry name" value="Esterase"/>
    <property type="match status" value="1"/>
</dbReference>
<proteinExistence type="predicted"/>
<comment type="caution">
    <text evidence="2">The sequence shown here is derived from an EMBL/GenBank/DDBJ whole genome shotgun (WGS) entry which is preliminary data.</text>
</comment>
<dbReference type="Gene3D" id="3.40.50.1820">
    <property type="entry name" value="alpha/beta hydrolase"/>
    <property type="match status" value="1"/>
</dbReference>
<dbReference type="Proteomes" id="UP001363035">
    <property type="component" value="Unassembled WGS sequence"/>
</dbReference>
<dbReference type="PANTHER" id="PTHR48098">
    <property type="entry name" value="ENTEROCHELIN ESTERASE-RELATED"/>
    <property type="match status" value="1"/>
</dbReference>
<keyword evidence="3" id="KW-1185">Reference proteome</keyword>
<dbReference type="GO" id="GO:0016787">
    <property type="term" value="F:hydrolase activity"/>
    <property type="evidence" value="ECO:0007669"/>
    <property type="project" value="UniProtKB-KW"/>
</dbReference>
<dbReference type="SUPFAM" id="SSF53474">
    <property type="entry name" value="alpha/beta-Hydrolases"/>
    <property type="match status" value="1"/>
</dbReference>
<sequence>MKIRLTFLLMLAAFFTAQAAQVDTVLVKSTAMGKAIKTVVIQPENSKSKNLPTLYLLHGYSGNYANWVDKVPKIKELVDKLEMIVVCPDGGYGSWYWDIPNDKNYQYETFVSKELVDFVESNYAVAKDRSKRGITGLSMGGHGALYLAIKHQDTFAAAGSTAGGVDIRPFPNNWEMAKRLGPYHEQQESWNSHTVMEMTHLIKPNSLSLFIDCGTEDFFYKVNLKLHEKMTYLNIPHRFLTMPGAHNWDYWSKSILYQMMFFHDFFYQPAKK</sequence>
<evidence type="ECO:0000313" key="3">
    <source>
        <dbReference type="Proteomes" id="UP001363035"/>
    </source>
</evidence>
<feature type="signal peptide" evidence="1">
    <location>
        <begin position="1"/>
        <end position="19"/>
    </location>
</feature>
<dbReference type="PANTHER" id="PTHR48098:SF1">
    <property type="entry name" value="DIACYLGLYCEROL ACYLTRANSFERASE_MYCOLYLTRANSFERASE AG85A"/>
    <property type="match status" value="1"/>
</dbReference>
<gene>
    <name evidence="2" type="ORF">VJ786_09135</name>
</gene>